<dbReference type="InterPro" id="IPR009057">
    <property type="entry name" value="Homeodomain-like_sf"/>
</dbReference>
<feature type="region of interest" description="Disordered" evidence="8">
    <location>
        <begin position="1"/>
        <end position="25"/>
    </location>
</feature>
<name>A0A9X4NTV4_9BURK</name>
<reference evidence="10" key="1">
    <citation type="submission" date="2013-01" db="EMBL/GenBank/DDBJ databases">
        <title>Genome draft of Hydrogenophaga taeniospiralis 2K1.</title>
        <authorList>
            <person name="Gomila M."/>
            <person name="Lalucat J."/>
        </authorList>
    </citation>
    <scope>NUCLEOTIDE SEQUENCE</scope>
    <source>
        <strain evidence="10">CCUG 15921</strain>
    </source>
</reference>
<evidence type="ECO:0000313" key="10">
    <source>
        <dbReference type="EMBL" id="MDG5974265.1"/>
    </source>
</evidence>
<keyword evidence="11" id="KW-1185">Reference proteome</keyword>
<dbReference type="SUPFAM" id="SSF55781">
    <property type="entry name" value="GAF domain-like"/>
    <property type="match status" value="1"/>
</dbReference>
<dbReference type="PROSITE" id="PS50045">
    <property type="entry name" value="SIGMA54_INTERACT_4"/>
    <property type="match status" value="1"/>
</dbReference>
<keyword evidence="7" id="KW-0175">Coiled coil</keyword>
<evidence type="ECO:0000256" key="1">
    <source>
        <dbReference type="ARBA" id="ARBA00022741"/>
    </source>
</evidence>
<evidence type="ECO:0000256" key="4">
    <source>
        <dbReference type="ARBA" id="ARBA00023125"/>
    </source>
</evidence>
<organism evidence="10 11">
    <name type="scientific">Hydrogenophaga taeniospiralis CCUG 15921</name>
    <dbReference type="NCBI Taxonomy" id="1281780"/>
    <lineage>
        <taxon>Bacteria</taxon>
        <taxon>Pseudomonadati</taxon>
        <taxon>Pseudomonadota</taxon>
        <taxon>Betaproteobacteria</taxon>
        <taxon>Burkholderiales</taxon>
        <taxon>Comamonadaceae</taxon>
        <taxon>Hydrogenophaga</taxon>
    </lineage>
</organism>
<dbReference type="FunFam" id="3.40.50.300:FF:000006">
    <property type="entry name" value="DNA-binding transcriptional regulator NtrC"/>
    <property type="match status" value="1"/>
</dbReference>
<dbReference type="Gene3D" id="1.10.10.60">
    <property type="entry name" value="Homeodomain-like"/>
    <property type="match status" value="1"/>
</dbReference>
<dbReference type="GO" id="GO:0005524">
    <property type="term" value="F:ATP binding"/>
    <property type="evidence" value="ECO:0007669"/>
    <property type="project" value="UniProtKB-KW"/>
</dbReference>
<dbReference type="Pfam" id="PF00158">
    <property type="entry name" value="Sigma54_activat"/>
    <property type="match status" value="1"/>
</dbReference>
<dbReference type="SUPFAM" id="SSF52540">
    <property type="entry name" value="P-loop containing nucleoside triphosphate hydrolases"/>
    <property type="match status" value="1"/>
</dbReference>
<feature type="coiled-coil region" evidence="7">
    <location>
        <begin position="188"/>
        <end position="215"/>
    </location>
</feature>
<dbReference type="InterPro" id="IPR029016">
    <property type="entry name" value="GAF-like_dom_sf"/>
</dbReference>
<gene>
    <name evidence="10" type="ORF">H010_03322</name>
</gene>
<dbReference type="InterPro" id="IPR058031">
    <property type="entry name" value="AAA_lid_NorR"/>
</dbReference>
<dbReference type="PROSITE" id="PS00688">
    <property type="entry name" value="SIGMA54_INTERACT_3"/>
    <property type="match status" value="1"/>
</dbReference>
<dbReference type="InterPro" id="IPR003593">
    <property type="entry name" value="AAA+_ATPase"/>
</dbReference>
<evidence type="ECO:0000256" key="8">
    <source>
        <dbReference type="SAM" id="MobiDB-lite"/>
    </source>
</evidence>
<dbReference type="GO" id="GO:0043565">
    <property type="term" value="F:sequence-specific DNA binding"/>
    <property type="evidence" value="ECO:0007669"/>
    <property type="project" value="InterPro"/>
</dbReference>
<keyword evidence="6" id="KW-0804">Transcription</keyword>
<dbReference type="AlphaFoldDB" id="A0A9X4NTV4"/>
<accession>A0A9X4NTV4</accession>
<dbReference type="GO" id="GO:0006355">
    <property type="term" value="P:regulation of DNA-templated transcription"/>
    <property type="evidence" value="ECO:0007669"/>
    <property type="project" value="InterPro"/>
</dbReference>
<dbReference type="InterPro" id="IPR002078">
    <property type="entry name" value="Sigma_54_int"/>
</dbReference>
<dbReference type="InterPro" id="IPR027417">
    <property type="entry name" value="P-loop_NTPase"/>
</dbReference>
<dbReference type="Pfam" id="PF01590">
    <property type="entry name" value="GAF"/>
    <property type="match status" value="1"/>
</dbReference>
<dbReference type="PANTHER" id="PTHR32071">
    <property type="entry name" value="TRANSCRIPTIONAL REGULATORY PROTEIN"/>
    <property type="match status" value="1"/>
</dbReference>
<dbReference type="Proteomes" id="UP001152876">
    <property type="component" value="Unassembled WGS sequence"/>
</dbReference>
<dbReference type="Gene3D" id="3.30.450.40">
    <property type="match status" value="1"/>
</dbReference>
<dbReference type="SMART" id="SM00382">
    <property type="entry name" value="AAA"/>
    <property type="match status" value="1"/>
</dbReference>
<dbReference type="EMBL" id="AOGK01000002">
    <property type="protein sequence ID" value="MDG5974265.1"/>
    <property type="molecule type" value="Genomic_DNA"/>
</dbReference>
<dbReference type="Pfam" id="PF02954">
    <property type="entry name" value="HTH_8"/>
    <property type="match status" value="1"/>
</dbReference>
<keyword evidence="5" id="KW-0010">Activator</keyword>
<evidence type="ECO:0000256" key="5">
    <source>
        <dbReference type="ARBA" id="ARBA00023159"/>
    </source>
</evidence>
<keyword evidence="3" id="KW-0805">Transcription regulation</keyword>
<keyword evidence="1" id="KW-0547">Nucleotide-binding</keyword>
<dbReference type="SUPFAM" id="SSF46689">
    <property type="entry name" value="Homeodomain-like"/>
    <property type="match status" value="1"/>
</dbReference>
<protein>
    <submittedName>
        <fullName evidence="10">NifA subfamily transcriptional regulator</fullName>
    </submittedName>
</protein>
<dbReference type="InterPro" id="IPR002197">
    <property type="entry name" value="HTH_Fis"/>
</dbReference>
<dbReference type="Pfam" id="PF25601">
    <property type="entry name" value="AAA_lid_14"/>
    <property type="match status" value="1"/>
</dbReference>
<proteinExistence type="predicted"/>
<dbReference type="PROSITE" id="PS00675">
    <property type="entry name" value="SIGMA54_INTERACT_1"/>
    <property type="match status" value="1"/>
</dbReference>
<evidence type="ECO:0000256" key="3">
    <source>
        <dbReference type="ARBA" id="ARBA00023015"/>
    </source>
</evidence>
<keyword evidence="4" id="KW-0238">DNA-binding</keyword>
<comment type="caution">
    <text evidence="10">The sequence shown here is derived from an EMBL/GenBank/DDBJ whole genome shotgun (WGS) entry which is preliminary data.</text>
</comment>
<evidence type="ECO:0000256" key="2">
    <source>
        <dbReference type="ARBA" id="ARBA00022840"/>
    </source>
</evidence>
<feature type="domain" description="Sigma-54 factor interaction" evidence="9">
    <location>
        <begin position="229"/>
        <end position="457"/>
    </location>
</feature>
<dbReference type="Gene3D" id="3.40.50.300">
    <property type="entry name" value="P-loop containing nucleotide triphosphate hydrolases"/>
    <property type="match status" value="1"/>
</dbReference>
<dbReference type="PANTHER" id="PTHR32071:SF117">
    <property type="entry name" value="PTS-DEPENDENT DIHYDROXYACETONE KINASE OPERON REGULATORY PROTEIN-RELATED"/>
    <property type="match status" value="1"/>
</dbReference>
<sequence length="549" mass="59984">MFACAPANHPTPMPPPHRTDPDTPATDWHAQELLLMREVMKLVGRSLAPAFVLREMLHLMSELLGLNRGRMVLADEATPGTSGAERTASVRHAYGLTAEEAARGVFRWGEGITGRVLASGLPAIVQDVDAEPLFLFRTVARAQLPPQTVAFIALPIEVNGATVGVLACHRIRSRQRHLNDDLALLRILATLAGQLLQLEQLVAEERRQLAARNQALEHALDVGSARYGLIGRSPALLRALGELERVSQSQATVLLLGESGTGKELFARAVHLASGRRDQPFIKVNCSAIPDTLFESELFGYERGAFTGASTARAGWFEQANSGTIFLDEIGELPLAMQSKLLRTLQEGTLVRLGGTREIRVDVRLVAATNRDLAREVQAGGFRQDLYYRLNVIPIRLPSLRERREDVRALALHFVSRANQAHQRNVNLAPDALARLEAHDWPGNIRELGNLIERLVLLADHTLVTAAALERFMPTALDRAPPAPASAPIPPALPAAGGLVRDYLSATSHDAQTLQDALTRHQGNQSRAAQSLGLTLRQFGYRLRKAGLR</sequence>
<evidence type="ECO:0000256" key="6">
    <source>
        <dbReference type="ARBA" id="ARBA00023163"/>
    </source>
</evidence>
<dbReference type="CDD" id="cd00009">
    <property type="entry name" value="AAA"/>
    <property type="match status" value="1"/>
</dbReference>
<dbReference type="InterPro" id="IPR025944">
    <property type="entry name" value="Sigma_54_int_dom_CS"/>
</dbReference>
<dbReference type="SMART" id="SM00065">
    <property type="entry name" value="GAF"/>
    <property type="match status" value="1"/>
</dbReference>
<keyword evidence="2" id="KW-0067">ATP-binding</keyword>
<evidence type="ECO:0000256" key="7">
    <source>
        <dbReference type="SAM" id="Coils"/>
    </source>
</evidence>
<dbReference type="Gene3D" id="1.10.8.60">
    <property type="match status" value="1"/>
</dbReference>
<dbReference type="InterPro" id="IPR003018">
    <property type="entry name" value="GAF"/>
</dbReference>
<evidence type="ECO:0000259" key="9">
    <source>
        <dbReference type="PROSITE" id="PS50045"/>
    </source>
</evidence>
<dbReference type="InterPro" id="IPR025662">
    <property type="entry name" value="Sigma_54_int_dom_ATP-bd_1"/>
</dbReference>
<evidence type="ECO:0000313" key="11">
    <source>
        <dbReference type="Proteomes" id="UP001152876"/>
    </source>
</evidence>
<dbReference type="PRINTS" id="PR01590">
    <property type="entry name" value="HTHFIS"/>
</dbReference>